<dbReference type="Pfam" id="PF04043">
    <property type="entry name" value="PMEI"/>
    <property type="match status" value="1"/>
</dbReference>
<dbReference type="Proteomes" id="UP000030748">
    <property type="component" value="Unassembled WGS sequence"/>
</dbReference>
<dbReference type="PANTHER" id="PTHR31890">
    <property type="entry name" value="PLANT INVERTASE/PECTIN METHYLESTERASE INHIBITOR SUPERFAMILY PROTEIN"/>
    <property type="match status" value="1"/>
</dbReference>
<dbReference type="PANTHER" id="PTHR31890:SF9">
    <property type="entry name" value="PLANT INVERTASE_PECTIN METHYLESTERASE INHIBITOR SUPERFAMILY PROTEIN"/>
    <property type="match status" value="1"/>
</dbReference>
<dbReference type="eggNOG" id="ENOG502R85V">
    <property type="taxonomic scope" value="Eukaryota"/>
</dbReference>
<keyword evidence="2" id="KW-0732">Signal</keyword>
<evidence type="ECO:0000256" key="2">
    <source>
        <dbReference type="SAM" id="SignalP"/>
    </source>
</evidence>
<reference evidence="4 5" key="1">
    <citation type="journal article" date="2013" name="Proc. Natl. Acad. Sci. U.S.A.">
        <title>Fine-scale variation in meiotic recombination in Mimulus inferred from population shotgun sequencing.</title>
        <authorList>
            <person name="Hellsten U."/>
            <person name="Wright K.M."/>
            <person name="Jenkins J."/>
            <person name="Shu S."/>
            <person name="Yuan Y."/>
            <person name="Wessler S.R."/>
            <person name="Schmutz J."/>
            <person name="Willis J.H."/>
            <person name="Rokhsar D.S."/>
        </authorList>
    </citation>
    <scope>NUCLEOTIDE SEQUENCE [LARGE SCALE GENOMIC DNA]</scope>
    <source>
        <strain evidence="5">cv. DUN x IM62</strain>
    </source>
</reference>
<dbReference type="PhylomeDB" id="A0A022PN15"/>
<dbReference type="SUPFAM" id="SSF101148">
    <property type="entry name" value="Plant invertase/pectin methylesterase inhibitor"/>
    <property type="match status" value="1"/>
</dbReference>
<dbReference type="InterPro" id="IPR035513">
    <property type="entry name" value="Invertase/methylesterase_inhib"/>
</dbReference>
<protein>
    <recommendedName>
        <fullName evidence="3">Pectinesterase inhibitor domain-containing protein</fullName>
    </recommendedName>
</protein>
<feature type="domain" description="Pectinesterase inhibitor" evidence="3">
    <location>
        <begin position="22"/>
        <end position="168"/>
    </location>
</feature>
<dbReference type="CDD" id="cd15795">
    <property type="entry name" value="PMEI-Pla_a_1_like"/>
    <property type="match status" value="1"/>
</dbReference>
<evidence type="ECO:0000259" key="3">
    <source>
        <dbReference type="SMART" id="SM00856"/>
    </source>
</evidence>
<dbReference type="InterPro" id="IPR006501">
    <property type="entry name" value="Pectinesterase_inhib_dom"/>
</dbReference>
<name>A0A022PN15_ERYGU</name>
<evidence type="ECO:0000256" key="1">
    <source>
        <dbReference type="SAM" id="MobiDB-lite"/>
    </source>
</evidence>
<dbReference type="NCBIfam" id="TIGR01614">
    <property type="entry name" value="PME_inhib"/>
    <property type="match status" value="1"/>
</dbReference>
<feature type="signal peptide" evidence="2">
    <location>
        <begin position="1"/>
        <end position="22"/>
    </location>
</feature>
<organism evidence="4 5">
    <name type="scientific">Erythranthe guttata</name>
    <name type="common">Yellow monkey flower</name>
    <name type="synonym">Mimulus guttatus</name>
    <dbReference type="NCBI Taxonomy" id="4155"/>
    <lineage>
        <taxon>Eukaryota</taxon>
        <taxon>Viridiplantae</taxon>
        <taxon>Streptophyta</taxon>
        <taxon>Embryophyta</taxon>
        <taxon>Tracheophyta</taxon>
        <taxon>Spermatophyta</taxon>
        <taxon>Magnoliopsida</taxon>
        <taxon>eudicotyledons</taxon>
        <taxon>Gunneridae</taxon>
        <taxon>Pentapetalae</taxon>
        <taxon>asterids</taxon>
        <taxon>lamiids</taxon>
        <taxon>Lamiales</taxon>
        <taxon>Phrymaceae</taxon>
        <taxon>Erythranthe</taxon>
    </lineage>
</organism>
<proteinExistence type="predicted"/>
<feature type="region of interest" description="Disordered" evidence="1">
    <location>
        <begin position="182"/>
        <end position="207"/>
    </location>
</feature>
<dbReference type="InterPro" id="IPR034088">
    <property type="entry name" value="Pla_a_1-like"/>
</dbReference>
<dbReference type="SMART" id="SM00856">
    <property type="entry name" value="PMEI"/>
    <property type="match status" value="1"/>
</dbReference>
<dbReference type="AlphaFoldDB" id="A0A022PN15"/>
<dbReference type="STRING" id="4155.A0A022PN15"/>
<keyword evidence="5" id="KW-1185">Reference proteome</keyword>
<evidence type="ECO:0000313" key="4">
    <source>
        <dbReference type="EMBL" id="EYU17487.1"/>
    </source>
</evidence>
<feature type="chain" id="PRO_5001506523" description="Pectinesterase inhibitor domain-containing protein" evidence="2">
    <location>
        <begin position="23"/>
        <end position="207"/>
    </location>
</feature>
<dbReference type="GO" id="GO:0004857">
    <property type="term" value="F:enzyme inhibitor activity"/>
    <property type="evidence" value="ECO:0007669"/>
    <property type="project" value="InterPro"/>
</dbReference>
<evidence type="ECO:0000313" key="5">
    <source>
        <dbReference type="Proteomes" id="UP000030748"/>
    </source>
</evidence>
<accession>A0A022PN15</accession>
<feature type="compositionally biased region" description="Pro residues" evidence="1">
    <location>
        <begin position="186"/>
        <end position="200"/>
    </location>
</feature>
<gene>
    <name evidence="4" type="ORF">MIMGU_mgv1a025349mg</name>
</gene>
<dbReference type="Gene3D" id="1.20.140.40">
    <property type="entry name" value="Invertase/pectin methylesterase inhibitor family protein"/>
    <property type="match status" value="1"/>
</dbReference>
<dbReference type="EMBL" id="KI632373">
    <property type="protein sequence ID" value="EYU17487.1"/>
    <property type="molecule type" value="Genomic_DNA"/>
</dbReference>
<sequence length="207" mass="22178">MASSIFITMLFISSIFLPKILADNSFIDEACSSTFEYFDRDICLQILRSDPQISSATTLRDFSIHIIQSAIANATSTQAYVLKAMQSSSMSGDHTTAKALEVCSHSYPAALVSLKSALNEIVLINEYMTASYDLLIASTDDIVHCRDAVKAARVSDAVVLTGVRVLPIYGLSAYQIVDRLSAESRSPPPPPPGGLPPSPSPSSSSNV</sequence>